<dbReference type="Gene3D" id="3.30.470.20">
    <property type="entry name" value="ATP-grasp fold, B domain"/>
    <property type="match status" value="1"/>
</dbReference>
<keyword evidence="1" id="KW-0436">Ligase</keyword>
<dbReference type="SUPFAM" id="SSF56059">
    <property type="entry name" value="Glutathione synthetase ATP-binding domain-like"/>
    <property type="match status" value="1"/>
</dbReference>
<dbReference type="Proteomes" id="UP000267408">
    <property type="component" value="Unassembled WGS sequence"/>
</dbReference>
<dbReference type="EMBL" id="RJVJ01000003">
    <property type="protein sequence ID" value="ROR35305.1"/>
    <property type="molecule type" value="Genomic_DNA"/>
</dbReference>
<gene>
    <name evidence="7" type="ORF">EDD38_6713</name>
    <name evidence="6" type="ORF">EDD39_6962</name>
</gene>
<dbReference type="EMBL" id="RKQG01000002">
    <property type="protein sequence ID" value="RPE29555.1"/>
    <property type="molecule type" value="Genomic_DNA"/>
</dbReference>
<feature type="domain" description="ATP-grasp" evidence="5">
    <location>
        <begin position="119"/>
        <end position="318"/>
    </location>
</feature>
<dbReference type="GO" id="GO:0046872">
    <property type="term" value="F:metal ion binding"/>
    <property type="evidence" value="ECO:0007669"/>
    <property type="project" value="InterPro"/>
</dbReference>
<evidence type="ECO:0000259" key="5">
    <source>
        <dbReference type="PROSITE" id="PS50975"/>
    </source>
</evidence>
<organism evidence="7 8">
    <name type="scientific">Kitasatospora cineracea</name>
    <dbReference type="NCBI Taxonomy" id="88074"/>
    <lineage>
        <taxon>Bacteria</taxon>
        <taxon>Bacillati</taxon>
        <taxon>Actinomycetota</taxon>
        <taxon>Actinomycetes</taxon>
        <taxon>Kitasatosporales</taxon>
        <taxon>Streptomycetaceae</taxon>
        <taxon>Kitasatospora</taxon>
    </lineage>
</organism>
<dbReference type="AlphaFoldDB" id="A0A3N4RFF0"/>
<evidence type="ECO:0000256" key="4">
    <source>
        <dbReference type="PROSITE-ProRule" id="PRU00409"/>
    </source>
</evidence>
<dbReference type="GO" id="GO:0005524">
    <property type="term" value="F:ATP binding"/>
    <property type="evidence" value="ECO:0007669"/>
    <property type="project" value="UniProtKB-UniRule"/>
</dbReference>
<accession>A0A3N4RFF0</accession>
<sequence>MTAVHRPATAVIVDGYSTGAFLPPAFAALGVEVVHVQSTPEPMLTMLQPDPAAYRERYVLSGEDGLPGTVAALAALEPVAVLAGQEPGVPLADRLGELLGLPGNGSALSAARRDKYEMIEALRAAGLRCARQSKGADPDALAAWAQAEGGFPAVVKPLSSASTDHVYVCRSAAEVAAAARRVLAATDIFGSRNTEALVQSFLAGTEYIVDTVGVGGAHYVCGVWEYEKTELPSGRRIYDRDVLLDPRAEPVPELVAYVLEVLRALGIEHGPAHAEVMLTPQGPALVEIGARLNGNMNPGFHDACLGTNQAHLTALAYTRPQEFLDRYAGRVYTKHREAVVHNTRTELDGEVAAVDQAAVDEIAALETVHLVGVKLAPGKRLRPTTDLLTSPLRIFMTGPDAESLRADHRTIQTLKDAVYQLAETPAEA</sequence>
<dbReference type="PANTHER" id="PTHR43585">
    <property type="entry name" value="FUMIPYRROLE BIOSYNTHESIS PROTEIN C"/>
    <property type="match status" value="1"/>
</dbReference>
<keyword evidence="3 4" id="KW-0067">ATP-binding</keyword>
<dbReference type="InterPro" id="IPR011761">
    <property type="entry name" value="ATP-grasp"/>
</dbReference>
<reference evidence="8 9" key="1">
    <citation type="submission" date="2018-11" db="EMBL/GenBank/DDBJ databases">
        <title>Sequencing the genomes of 1000 actinobacteria strains.</title>
        <authorList>
            <person name="Klenk H.-P."/>
        </authorList>
    </citation>
    <scope>NUCLEOTIDE SEQUENCE [LARGE SCALE GENOMIC DNA]</scope>
    <source>
        <strain evidence="6 9">DSM 44780</strain>
        <strain evidence="7 8">DSM 44781</strain>
    </source>
</reference>
<evidence type="ECO:0000256" key="2">
    <source>
        <dbReference type="ARBA" id="ARBA00022741"/>
    </source>
</evidence>
<evidence type="ECO:0000256" key="1">
    <source>
        <dbReference type="ARBA" id="ARBA00022598"/>
    </source>
</evidence>
<evidence type="ECO:0000256" key="3">
    <source>
        <dbReference type="ARBA" id="ARBA00022840"/>
    </source>
</evidence>
<dbReference type="InterPro" id="IPR052032">
    <property type="entry name" value="ATP-dep_AA_Ligase"/>
</dbReference>
<evidence type="ECO:0000313" key="7">
    <source>
        <dbReference type="EMBL" id="RPE29555.1"/>
    </source>
</evidence>
<evidence type="ECO:0000313" key="8">
    <source>
        <dbReference type="Proteomes" id="UP000266906"/>
    </source>
</evidence>
<dbReference type="Pfam" id="PF13535">
    <property type="entry name" value="ATP-grasp_4"/>
    <property type="match status" value="1"/>
</dbReference>
<evidence type="ECO:0000313" key="9">
    <source>
        <dbReference type="Proteomes" id="UP000267408"/>
    </source>
</evidence>
<dbReference type="GO" id="GO:0016874">
    <property type="term" value="F:ligase activity"/>
    <property type="evidence" value="ECO:0007669"/>
    <property type="project" value="UniProtKB-KW"/>
</dbReference>
<dbReference type="NCBIfam" id="NF005543">
    <property type="entry name" value="PRK07206.1"/>
    <property type="match status" value="1"/>
</dbReference>
<accession>A0A8G1U9E6</accession>
<keyword evidence="2 4" id="KW-0547">Nucleotide-binding</keyword>
<comment type="caution">
    <text evidence="7">The sequence shown here is derived from an EMBL/GenBank/DDBJ whole genome shotgun (WGS) entry which is preliminary data.</text>
</comment>
<dbReference type="PANTHER" id="PTHR43585:SF2">
    <property type="entry name" value="ATP-GRASP ENZYME FSQD"/>
    <property type="match status" value="1"/>
</dbReference>
<keyword evidence="8" id="KW-1185">Reference proteome</keyword>
<dbReference type="OrthoDB" id="24041at2"/>
<protein>
    <submittedName>
        <fullName evidence="7">ATP-grasp domain-containing protein</fullName>
    </submittedName>
</protein>
<dbReference type="PROSITE" id="PS50975">
    <property type="entry name" value="ATP_GRASP"/>
    <property type="match status" value="1"/>
</dbReference>
<dbReference type="RefSeq" id="WP_123563574.1">
    <property type="nucleotide sequence ID" value="NZ_JBEYIY010000004.1"/>
</dbReference>
<evidence type="ECO:0000313" key="6">
    <source>
        <dbReference type="EMBL" id="ROR35305.1"/>
    </source>
</evidence>
<proteinExistence type="predicted"/>
<name>A0A3N4RFF0_9ACTN</name>
<dbReference type="Proteomes" id="UP000266906">
    <property type="component" value="Unassembled WGS sequence"/>
</dbReference>